<feature type="region of interest" description="Disordered" evidence="1">
    <location>
        <begin position="79"/>
        <end position="153"/>
    </location>
</feature>
<reference evidence="2 3" key="2">
    <citation type="journal article" date="2015" name="Eukaryot. Cell">
        <title>Asexual propagation of a virulent clone complex in a human and feline outbreak of sporotrichosis.</title>
        <authorList>
            <person name="Teixeira Mde M."/>
            <person name="Rodrigues A.M."/>
            <person name="Tsui C.K."/>
            <person name="de Almeida L.G."/>
            <person name="Van Diepeningen A.D."/>
            <person name="van den Ende B.G."/>
            <person name="Fernandes G.F."/>
            <person name="Kano R."/>
            <person name="Hamelin R.C."/>
            <person name="Lopes-Bezerra L.M."/>
            <person name="Vasconcelos A.T."/>
            <person name="de Hoog S."/>
            <person name="de Camargo Z.P."/>
            <person name="Felipe M.S."/>
        </authorList>
    </citation>
    <scope>NUCLEOTIDE SEQUENCE [LARGE SCALE GENOMIC DNA]</scope>
    <source>
        <strain evidence="2 3">1099-18</strain>
    </source>
</reference>
<dbReference type="GeneID" id="27671527"/>
<gene>
    <name evidence="2" type="ORF">SPSK_09678</name>
</gene>
<reference evidence="2 3" key="1">
    <citation type="journal article" date="2014" name="BMC Genomics">
        <title>Comparative genomics of the major fungal agents of human and animal Sporotrichosis: Sporothrix schenckii and Sporothrix brasiliensis.</title>
        <authorList>
            <person name="Teixeira M.M."/>
            <person name="de Almeida L.G."/>
            <person name="Kubitschek-Barreira P."/>
            <person name="Alves F.L."/>
            <person name="Kioshima E.S."/>
            <person name="Abadio A.K."/>
            <person name="Fernandes L."/>
            <person name="Derengowski L.S."/>
            <person name="Ferreira K.S."/>
            <person name="Souza R.C."/>
            <person name="Ruiz J.C."/>
            <person name="de Andrade N.C."/>
            <person name="Paes H.C."/>
            <person name="Nicola A.M."/>
            <person name="Albuquerque P."/>
            <person name="Gerber A.L."/>
            <person name="Martins V.P."/>
            <person name="Peconick L.D."/>
            <person name="Neto A.V."/>
            <person name="Chaucanez C.B."/>
            <person name="Silva P.A."/>
            <person name="Cunha O.L."/>
            <person name="de Oliveira F.F."/>
            <person name="dos Santos T.C."/>
            <person name="Barros A.L."/>
            <person name="Soares M.A."/>
            <person name="de Oliveira L.M."/>
            <person name="Marini M.M."/>
            <person name="Villalobos-Duno H."/>
            <person name="Cunha M.M."/>
            <person name="de Hoog S."/>
            <person name="da Silveira J.F."/>
            <person name="Henrissat B."/>
            <person name="Nino-Vega G.A."/>
            <person name="Cisalpino P.S."/>
            <person name="Mora-Montes H.M."/>
            <person name="Almeida S.R."/>
            <person name="Stajich J.E."/>
            <person name="Lopes-Bezerra L.M."/>
            <person name="Vasconcelos A.T."/>
            <person name="Felipe M.S."/>
        </authorList>
    </citation>
    <scope>NUCLEOTIDE SEQUENCE [LARGE SCALE GENOMIC DNA]</scope>
    <source>
        <strain evidence="2 3">1099-18</strain>
    </source>
</reference>
<evidence type="ECO:0000256" key="1">
    <source>
        <dbReference type="SAM" id="MobiDB-lite"/>
    </source>
</evidence>
<dbReference type="VEuPathDB" id="FungiDB:SPSK_09678"/>
<name>A0A0F2M9S0_SPOSC</name>
<comment type="caution">
    <text evidence="2">The sequence shown here is derived from an EMBL/GenBank/DDBJ whole genome shotgun (WGS) entry which is preliminary data.</text>
</comment>
<evidence type="ECO:0000313" key="3">
    <source>
        <dbReference type="Proteomes" id="UP000033710"/>
    </source>
</evidence>
<dbReference type="Proteomes" id="UP000033710">
    <property type="component" value="Unassembled WGS sequence"/>
</dbReference>
<dbReference type="RefSeq" id="XP_016587587.1">
    <property type="nucleotide sequence ID" value="XM_016736250.1"/>
</dbReference>
<protein>
    <submittedName>
        <fullName evidence="2">Uncharacterized protein</fullName>
    </submittedName>
</protein>
<sequence>MATKTSLAPIAKAGLSERELLMVAAAFSSLKNGDIAIDWDKFTLLAGYGSTNSARVCFRPLQKKLKAFVGSSELGEALTSSKASTAKVDEKKPAAPSAPTRGRPKKRKLEDQEGNGCKLPSLTVKQEASDDQGKEELPHGAAATTPPKTPGQQCQRIKLEEMLHDRAAELGGQVAAPEQPLARLGNLASMDVLPAVGGFQAAEGSRDYQEFFCSCDEEKDLDFGEYVHKSDQGERCVSLMAVNNTFRV</sequence>
<dbReference type="EMBL" id="AXCR01000007">
    <property type="protein sequence ID" value="KJR84911.1"/>
    <property type="molecule type" value="Genomic_DNA"/>
</dbReference>
<evidence type="ECO:0000313" key="2">
    <source>
        <dbReference type="EMBL" id="KJR84911.1"/>
    </source>
</evidence>
<dbReference type="KEGG" id="ssck:SPSK_09678"/>
<accession>A0A0F2M9S0</accession>
<organism evidence="2 3">
    <name type="scientific">Sporothrix schenckii 1099-18</name>
    <dbReference type="NCBI Taxonomy" id="1397361"/>
    <lineage>
        <taxon>Eukaryota</taxon>
        <taxon>Fungi</taxon>
        <taxon>Dikarya</taxon>
        <taxon>Ascomycota</taxon>
        <taxon>Pezizomycotina</taxon>
        <taxon>Sordariomycetes</taxon>
        <taxon>Sordariomycetidae</taxon>
        <taxon>Ophiostomatales</taxon>
        <taxon>Ophiostomataceae</taxon>
        <taxon>Sporothrix</taxon>
    </lineage>
</organism>
<proteinExistence type="predicted"/>
<dbReference type="OrthoDB" id="5403747at2759"/>
<feature type="compositionally biased region" description="Basic and acidic residues" evidence="1">
    <location>
        <begin position="127"/>
        <end position="138"/>
    </location>
</feature>
<dbReference type="AlphaFoldDB" id="A0A0F2M9S0"/>